<evidence type="ECO:0000256" key="2">
    <source>
        <dbReference type="SAM" id="MobiDB-lite"/>
    </source>
</evidence>
<feature type="domain" description="CobW C-terminal" evidence="3">
    <location>
        <begin position="226"/>
        <end position="338"/>
    </location>
</feature>
<sequence>MIPITVVTGFLGSGKTSLIAHLLDNTPDRSIAVIVNDMAARSVDAAFLRGGEHIAMESDELVRTITGGRVGAGKLDSLLEEIRSLVFRESPPEAIVLETSGGSPALALAEAIQKEKDLAGRVRLDSIIAVADGAALPLWWKDRLLRPILMDQLAAADLVVLNKLDRSTVLSRLGVRRIIRSLKGNIPWVSAEFGRVDPDLLLATGRRGEDAPSRREMRSNPNHYPLVARHLEELRPFHPERLDQWLNQDWPGIVRIKGFAWLATDMDHVYVVDAAGSQRELGLEGTWYGALPADEVPRDEQIQEALKRGPYQDRQQSITVIGVPEAVEREMKHLRSALLSGTEMDRGARGWASLADPITARFSRDEAPSGESAPAGEEADPGDAPREETLRVEELSPTP</sequence>
<dbReference type="PANTHER" id="PTHR43603:SF1">
    <property type="entry name" value="ZINC-REGULATED GTPASE METALLOPROTEIN ACTIVATOR 1"/>
    <property type="match status" value="1"/>
</dbReference>
<feature type="region of interest" description="Disordered" evidence="2">
    <location>
        <begin position="357"/>
        <end position="399"/>
    </location>
</feature>
<dbReference type="Pfam" id="PF02492">
    <property type="entry name" value="cobW"/>
    <property type="match status" value="1"/>
</dbReference>
<dbReference type="SUPFAM" id="SSF52540">
    <property type="entry name" value="P-loop containing nucleoside triphosphate hydrolases"/>
    <property type="match status" value="1"/>
</dbReference>
<dbReference type="InterPro" id="IPR011629">
    <property type="entry name" value="CobW-like_C"/>
</dbReference>
<organism evidence="4 5">
    <name type="scientific">Alkalispirochaeta sphaeroplastigenens</name>
    <dbReference type="NCBI Taxonomy" id="1187066"/>
    <lineage>
        <taxon>Bacteria</taxon>
        <taxon>Pseudomonadati</taxon>
        <taxon>Spirochaetota</taxon>
        <taxon>Spirochaetia</taxon>
        <taxon>Spirochaetales</taxon>
        <taxon>Spirochaetaceae</taxon>
        <taxon>Alkalispirochaeta</taxon>
    </lineage>
</organism>
<dbReference type="EMBL" id="LPWH01000111">
    <property type="protein sequence ID" value="POQ99124.1"/>
    <property type="molecule type" value="Genomic_DNA"/>
</dbReference>
<keyword evidence="5" id="KW-1185">Reference proteome</keyword>
<accession>A0A2S4JHU6</accession>
<evidence type="ECO:0000313" key="4">
    <source>
        <dbReference type="EMBL" id="POQ99124.1"/>
    </source>
</evidence>
<dbReference type="SMART" id="SM00833">
    <property type="entry name" value="CobW_C"/>
    <property type="match status" value="1"/>
</dbReference>
<dbReference type="Proteomes" id="UP000237350">
    <property type="component" value="Unassembled WGS sequence"/>
</dbReference>
<dbReference type="Gene3D" id="3.40.50.300">
    <property type="entry name" value="P-loop containing nucleotide triphosphate hydrolases"/>
    <property type="match status" value="1"/>
</dbReference>
<feature type="compositionally biased region" description="Basic and acidic residues" evidence="2">
    <location>
        <begin position="383"/>
        <end position="399"/>
    </location>
</feature>
<dbReference type="PANTHER" id="PTHR43603">
    <property type="entry name" value="COBW DOMAIN-CONTAINING PROTEIN DDB_G0274527"/>
    <property type="match status" value="1"/>
</dbReference>
<evidence type="ECO:0000313" key="5">
    <source>
        <dbReference type="Proteomes" id="UP000237350"/>
    </source>
</evidence>
<proteinExistence type="predicted"/>
<dbReference type="CDD" id="cd03112">
    <property type="entry name" value="CobW-like"/>
    <property type="match status" value="1"/>
</dbReference>
<dbReference type="OrthoDB" id="9808822at2"/>
<dbReference type="InterPro" id="IPR003495">
    <property type="entry name" value="CobW/HypB/UreG_nucleotide-bd"/>
</dbReference>
<dbReference type="Pfam" id="PF07683">
    <property type="entry name" value="CobW_C"/>
    <property type="match status" value="1"/>
</dbReference>
<evidence type="ECO:0000259" key="3">
    <source>
        <dbReference type="SMART" id="SM00833"/>
    </source>
</evidence>
<protein>
    <recommendedName>
        <fullName evidence="3">CobW C-terminal domain-containing protein</fullName>
    </recommendedName>
</protein>
<dbReference type="SUPFAM" id="SSF90002">
    <property type="entry name" value="Hypothetical protein YjiA, C-terminal domain"/>
    <property type="match status" value="1"/>
</dbReference>
<comment type="caution">
    <text evidence="4">The sequence shown here is derived from an EMBL/GenBank/DDBJ whole genome shotgun (WGS) entry which is preliminary data.</text>
</comment>
<evidence type="ECO:0000256" key="1">
    <source>
        <dbReference type="ARBA" id="ARBA00045658"/>
    </source>
</evidence>
<name>A0A2S4JHU6_9SPIO</name>
<dbReference type="InterPro" id="IPR027417">
    <property type="entry name" value="P-loop_NTPase"/>
</dbReference>
<dbReference type="AlphaFoldDB" id="A0A2S4JHU6"/>
<gene>
    <name evidence="4" type="ORF">AU468_10950</name>
</gene>
<comment type="function">
    <text evidence="1">Zinc chaperone that directly transfers zinc cofactor to target proteins, thereby activating them. Zinc is transferred from the CXCC motif in the GTPase domain to the zinc binding site in target proteins in a process requiring GTP hydrolysis.</text>
</comment>
<dbReference type="InterPro" id="IPR051927">
    <property type="entry name" value="Zn_Chap_cDPG_Synth"/>
</dbReference>
<dbReference type="RefSeq" id="WP_103680762.1">
    <property type="nucleotide sequence ID" value="NZ_LPWH01000111.1"/>
</dbReference>
<reference evidence="5" key="1">
    <citation type="submission" date="2015-12" db="EMBL/GenBank/DDBJ databases">
        <authorList>
            <person name="Lodha T.D."/>
            <person name="Chintalapati S."/>
            <person name="Chintalapati V.R."/>
            <person name="Sravanthi T."/>
        </authorList>
    </citation>
    <scope>NUCLEOTIDE SEQUENCE [LARGE SCALE GENOMIC DNA]</scope>
    <source>
        <strain evidence="5">JC133</strain>
    </source>
</reference>